<proteinExistence type="predicted"/>
<gene>
    <name evidence="1" type="ORF">K491DRAFT_235788</name>
</gene>
<evidence type="ECO:0000313" key="2">
    <source>
        <dbReference type="Proteomes" id="UP000799324"/>
    </source>
</evidence>
<dbReference type="EMBL" id="MU004311">
    <property type="protein sequence ID" value="KAF2658864.1"/>
    <property type="molecule type" value="Genomic_DNA"/>
</dbReference>
<name>A0A6A6TJS7_9PLEO</name>
<accession>A0A6A6TJS7</accession>
<protein>
    <submittedName>
        <fullName evidence="1">Uncharacterized protein</fullName>
    </submittedName>
</protein>
<sequence>MLEGEVGSFLRLRLRRKAGPPDGRACNTTSKLEEGPGCFSHACSSRLTASTLSAREKAAEARWARVCRRRLAYCCFEPMIIAVSHGAAFGCDERPLRVCLPPGTSMDQPWPPLGRLSDATNDPGAKDCVLWTRSGILSLQSRVDLMKAPVALPRCREEYDWVAPARLTPQPLHHTHIVPRPCMPTPLRKLSITRLPFTMSEPQHCTFLLILQNGHPASPLSLLSTTTEPCQPLLRRNFDLKIRGCSRLP</sequence>
<dbReference type="Proteomes" id="UP000799324">
    <property type="component" value="Unassembled WGS sequence"/>
</dbReference>
<keyword evidence="2" id="KW-1185">Reference proteome</keyword>
<evidence type="ECO:0000313" key="1">
    <source>
        <dbReference type="EMBL" id="KAF2658864.1"/>
    </source>
</evidence>
<dbReference type="AlphaFoldDB" id="A0A6A6TJS7"/>
<reference evidence="1" key="1">
    <citation type="journal article" date="2020" name="Stud. Mycol.">
        <title>101 Dothideomycetes genomes: a test case for predicting lifestyles and emergence of pathogens.</title>
        <authorList>
            <person name="Haridas S."/>
            <person name="Albert R."/>
            <person name="Binder M."/>
            <person name="Bloem J."/>
            <person name="Labutti K."/>
            <person name="Salamov A."/>
            <person name="Andreopoulos B."/>
            <person name="Baker S."/>
            <person name="Barry K."/>
            <person name="Bills G."/>
            <person name="Bluhm B."/>
            <person name="Cannon C."/>
            <person name="Castanera R."/>
            <person name="Culley D."/>
            <person name="Daum C."/>
            <person name="Ezra D."/>
            <person name="Gonzalez J."/>
            <person name="Henrissat B."/>
            <person name="Kuo A."/>
            <person name="Liang C."/>
            <person name="Lipzen A."/>
            <person name="Lutzoni F."/>
            <person name="Magnuson J."/>
            <person name="Mondo S."/>
            <person name="Nolan M."/>
            <person name="Ohm R."/>
            <person name="Pangilinan J."/>
            <person name="Park H.-J."/>
            <person name="Ramirez L."/>
            <person name="Alfaro M."/>
            <person name="Sun H."/>
            <person name="Tritt A."/>
            <person name="Yoshinaga Y."/>
            <person name="Zwiers L.-H."/>
            <person name="Turgeon B."/>
            <person name="Goodwin S."/>
            <person name="Spatafora J."/>
            <person name="Crous P."/>
            <person name="Grigoriev I."/>
        </authorList>
    </citation>
    <scope>NUCLEOTIDE SEQUENCE</scope>
    <source>
        <strain evidence="1">CBS 122681</strain>
    </source>
</reference>
<organism evidence="1 2">
    <name type="scientific">Lophiostoma macrostomum CBS 122681</name>
    <dbReference type="NCBI Taxonomy" id="1314788"/>
    <lineage>
        <taxon>Eukaryota</taxon>
        <taxon>Fungi</taxon>
        <taxon>Dikarya</taxon>
        <taxon>Ascomycota</taxon>
        <taxon>Pezizomycotina</taxon>
        <taxon>Dothideomycetes</taxon>
        <taxon>Pleosporomycetidae</taxon>
        <taxon>Pleosporales</taxon>
        <taxon>Lophiostomataceae</taxon>
        <taxon>Lophiostoma</taxon>
    </lineage>
</organism>